<dbReference type="PANTHER" id="PTHR48081:SF8">
    <property type="entry name" value="ALPHA_BETA HYDROLASE FOLD-3 DOMAIN-CONTAINING PROTEIN-RELATED"/>
    <property type="match status" value="1"/>
</dbReference>
<dbReference type="InterPro" id="IPR013094">
    <property type="entry name" value="AB_hydrolase_3"/>
</dbReference>
<name>A0A420YCK1_9PEZI</name>
<keyword evidence="4" id="KW-1185">Reference proteome</keyword>
<dbReference type="InterPro" id="IPR050300">
    <property type="entry name" value="GDXG_lipolytic_enzyme"/>
</dbReference>
<dbReference type="PANTHER" id="PTHR48081">
    <property type="entry name" value="AB HYDROLASE SUPERFAMILY PROTEIN C4A8.06C"/>
    <property type="match status" value="1"/>
</dbReference>
<dbReference type="EMBL" id="QVQW01000020">
    <property type="protein sequence ID" value="RKU45574.1"/>
    <property type="molecule type" value="Genomic_DNA"/>
</dbReference>
<proteinExistence type="predicted"/>
<dbReference type="Gene3D" id="3.40.50.1820">
    <property type="entry name" value="alpha/beta hydrolase"/>
    <property type="match status" value="1"/>
</dbReference>
<evidence type="ECO:0000313" key="4">
    <source>
        <dbReference type="Proteomes" id="UP000275385"/>
    </source>
</evidence>
<keyword evidence="1" id="KW-0378">Hydrolase</keyword>
<dbReference type="InterPro" id="IPR029058">
    <property type="entry name" value="AB_hydrolase_fold"/>
</dbReference>
<evidence type="ECO:0000313" key="3">
    <source>
        <dbReference type="EMBL" id="RKU45574.1"/>
    </source>
</evidence>
<accession>A0A420YCK1</accession>
<gene>
    <name evidence="3" type="ORF">DL546_007148</name>
</gene>
<dbReference type="Proteomes" id="UP000275385">
    <property type="component" value="Unassembled WGS sequence"/>
</dbReference>
<reference evidence="3 4" key="1">
    <citation type="submission" date="2018-08" db="EMBL/GenBank/DDBJ databases">
        <title>Draft genome of the lignicolous fungus Coniochaeta pulveracea.</title>
        <authorList>
            <person name="Borstlap C.J."/>
            <person name="De Witt R.N."/>
            <person name="Botha A."/>
            <person name="Volschenk H."/>
        </authorList>
    </citation>
    <scope>NUCLEOTIDE SEQUENCE [LARGE SCALE GENOMIC DNA]</scope>
    <source>
        <strain evidence="3 4">CAB683</strain>
    </source>
</reference>
<dbReference type="Pfam" id="PF07859">
    <property type="entry name" value="Abhydrolase_3"/>
    <property type="match status" value="1"/>
</dbReference>
<protein>
    <recommendedName>
        <fullName evidence="2">Alpha/beta hydrolase fold-3 domain-containing protein</fullName>
    </recommendedName>
</protein>
<dbReference type="STRING" id="177199.A0A420YCK1"/>
<dbReference type="GO" id="GO:0016787">
    <property type="term" value="F:hydrolase activity"/>
    <property type="evidence" value="ECO:0007669"/>
    <property type="project" value="UniProtKB-KW"/>
</dbReference>
<feature type="domain" description="Alpha/beta hydrolase fold-3" evidence="2">
    <location>
        <begin position="2"/>
        <end position="148"/>
    </location>
</feature>
<dbReference type="AlphaFoldDB" id="A0A420YCK1"/>
<dbReference type="SUPFAM" id="SSF53474">
    <property type="entry name" value="alpha/beta-Hydrolases"/>
    <property type="match status" value="1"/>
</dbReference>
<organism evidence="3 4">
    <name type="scientific">Coniochaeta pulveracea</name>
    <dbReference type="NCBI Taxonomy" id="177199"/>
    <lineage>
        <taxon>Eukaryota</taxon>
        <taxon>Fungi</taxon>
        <taxon>Dikarya</taxon>
        <taxon>Ascomycota</taxon>
        <taxon>Pezizomycotina</taxon>
        <taxon>Sordariomycetes</taxon>
        <taxon>Sordariomycetidae</taxon>
        <taxon>Coniochaetales</taxon>
        <taxon>Coniochaetaceae</taxon>
        <taxon>Coniochaeta</taxon>
    </lineage>
</organism>
<comment type="caution">
    <text evidence="3">The sequence shown here is derived from an EMBL/GenBank/DDBJ whole genome shotgun (WGS) entry which is preliminary data.</text>
</comment>
<evidence type="ECO:0000259" key="2">
    <source>
        <dbReference type="Pfam" id="PF07859"/>
    </source>
</evidence>
<sequence length="170" mass="18846">MHIDPARIIVMGDSAGGGIAAGTCLMARDKGLTPPVAKQILIYPMLDDRTRYPDDWPMRNFITWKIEDNEMAWDAYLGAGKRGREDVDVSPYAAPARVESVAGLPSTYIEVGGLDLFRDENLKYVARLAEQNVEVEFHLYPGVPHGFENAVGSWVVTQALENRVRALQTV</sequence>
<dbReference type="OrthoDB" id="408631at2759"/>
<evidence type="ECO:0000256" key="1">
    <source>
        <dbReference type="ARBA" id="ARBA00022801"/>
    </source>
</evidence>